<sequence>MASRDDADEERAAQPAPSRSPSLSSTSMSTASSSFDPERLAQNDGHDQHHHDDDDDDDDDDDSDAPRSQASITSSSHPRVAWLPASHHHQHRSTLEAQLYASHLLSTANSRLFEFGAVLFLAALFPRTLLPMSVYALARSAAAILLAHPVGACIDRRGRLAVVRASIVAQRVAVAASCAVLWAMHVALNAGGAGAGASEAGAASDDAGVGAAVSSADESHRDDSTPQIMLLLLSKRRGSIDGLFAVLCVLACVEKLAAMANLVAVERDWVVVMTEGDEDWRRVVNARMRRIDLFCKLLGPLFISLVTAASTLIAIWTVLGLNVASVLVEYICIARVYKSVPALQRPPPGSTASRSSSADHPSARSSMAASLASRILPISSLPFYVRHPAFLPSFSLALLYLTVLSFSGQMVAFLLSVGYTPLHVGLARTGSTAVELSATWAAPWLVRRVGAVRGGIWSLSCQMVFLAAGLGWFLTAEFEGSPAGRLASATGLAVCVAFSRLGLWGYDLCAQAIVQDEVEAEFRGTFSTVEAAFQNLFELLSFASTIVFSRPDQFRWPVVISTAAVYIAGGLYACFVRRRRGHLFHAPPCMRVKAERPADYLVDEDLF</sequence>
<dbReference type="GeneID" id="72064465"/>
<comment type="function">
    <text evidence="7">May be involved in iron transport and iron homeostasis.</text>
</comment>
<comment type="subcellular location">
    <subcellularLocation>
        <location evidence="1 7">Membrane</location>
        <topology evidence="1 7">Multi-pass membrane protein</topology>
    </subcellularLocation>
</comment>
<gene>
    <name evidence="9" type="ORF">JDV02_002504</name>
</gene>
<dbReference type="Proteomes" id="UP000829364">
    <property type="component" value="Chromosome 2"/>
</dbReference>
<feature type="compositionally biased region" description="Acidic residues" evidence="8">
    <location>
        <begin position="53"/>
        <end position="63"/>
    </location>
</feature>
<feature type="compositionally biased region" description="Polar residues" evidence="8">
    <location>
        <begin position="66"/>
        <end position="77"/>
    </location>
</feature>
<proteinExistence type="inferred from homology"/>
<dbReference type="SUPFAM" id="SSF103473">
    <property type="entry name" value="MFS general substrate transporter"/>
    <property type="match status" value="1"/>
</dbReference>
<feature type="transmembrane region" description="Helical" evidence="7">
    <location>
        <begin position="454"/>
        <end position="474"/>
    </location>
</feature>
<dbReference type="KEGG" id="ptkz:JDV02_002504"/>
<keyword evidence="5 7" id="KW-1133">Transmembrane helix</keyword>
<dbReference type="EMBL" id="CP086355">
    <property type="protein sequence ID" value="UNI16027.1"/>
    <property type="molecule type" value="Genomic_DNA"/>
</dbReference>
<dbReference type="RefSeq" id="XP_047839508.1">
    <property type="nucleotide sequence ID" value="XM_047983537.1"/>
</dbReference>
<feature type="region of interest" description="Disordered" evidence="8">
    <location>
        <begin position="1"/>
        <end position="80"/>
    </location>
</feature>
<name>A0A9Q8QBY3_9HYPO</name>
<evidence type="ECO:0000256" key="4">
    <source>
        <dbReference type="ARBA" id="ARBA00022692"/>
    </source>
</evidence>
<dbReference type="PANTHER" id="PTHR11660:SF57">
    <property type="entry name" value="SOLUTE CARRIER FAMILY 40 MEMBER"/>
    <property type="match status" value="1"/>
</dbReference>
<accession>A0A9Q8QBY3</accession>
<dbReference type="CDD" id="cd17480">
    <property type="entry name" value="MFS_SLC40A1_like"/>
    <property type="match status" value="1"/>
</dbReference>
<dbReference type="InterPro" id="IPR009716">
    <property type="entry name" value="Ferroportin-1"/>
</dbReference>
<dbReference type="InterPro" id="IPR036259">
    <property type="entry name" value="MFS_trans_sf"/>
</dbReference>
<feature type="compositionally biased region" description="Low complexity" evidence="8">
    <location>
        <begin position="13"/>
        <end position="34"/>
    </location>
</feature>
<dbReference type="GO" id="GO:0005381">
    <property type="term" value="F:iron ion transmembrane transporter activity"/>
    <property type="evidence" value="ECO:0007669"/>
    <property type="project" value="UniProtKB-UniRule"/>
</dbReference>
<feature type="compositionally biased region" description="Basic and acidic residues" evidence="8">
    <location>
        <begin position="36"/>
        <end position="52"/>
    </location>
</feature>
<keyword evidence="6 7" id="KW-0472">Membrane</keyword>
<evidence type="ECO:0000313" key="10">
    <source>
        <dbReference type="Proteomes" id="UP000829364"/>
    </source>
</evidence>
<feature type="transmembrane region" description="Helical" evidence="7">
    <location>
        <begin position="554"/>
        <end position="575"/>
    </location>
</feature>
<dbReference type="Pfam" id="PF06963">
    <property type="entry name" value="FPN1"/>
    <property type="match status" value="2"/>
</dbReference>
<evidence type="ECO:0000313" key="9">
    <source>
        <dbReference type="EMBL" id="UNI16027.1"/>
    </source>
</evidence>
<evidence type="ECO:0000256" key="6">
    <source>
        <dbReference type="ARBA" id="ARBA00023136"/>
    </source>
</evidence>
<evidence type="ECO:0000256" key="1">
    <source>
        <dbReference type="ARBA" id="ARBA00004141"/>
    </source>
</evidence>
<evidence type="ECO:0000256" key="5">
    <source>
        <dbReference type="ARBA" id="ARBA00022989"/>
    </source>
</evidence>
<keyword evidence="10" id="KW-1185">Reference proteome</keyword>
<comment type="similarity">
    <text evidence="2 7">Belongs to the ferroportin (FP) (TC 2.A.100) family. SLC40A subfamily.</text>
</comment>
<evidence type="ECO:0000256" key="8">
    <source>
        <dbReference type="SAM" id="MobiDB-lite"/>
    </source>
</evidence>
<keyword evidence="7" id="KW-0406">Ion transport</keyword>
<organism evidence="9 10">
    <name type="scientific">Purpureocillium takamizusanense</name>
    <dbReference type="NCBI Taxonomy" id="2060973"/>
    <lineage>
        <taxon>Eukaryota</taxon>
        <taxon>Fungi</taxon>
        <taxon>Dikarya</taxon>
        <taxon>Ascomycota</taxon>
        <taxon>Pezizomycotina</taxon>
        <taxon>Sordariomycetes</taxon>
        <taxon>Hypocreomycetidae</taxon>
        <taxon>Hypocreales</taxon>
        <taxon>Ophiocordycipitaceae</taxon>
        <taxon>Purpureocillium</taxon>
    </lineage>
</organism>
<dbReference type="AlphaFoldDB" id="A0A9Q8QBY3"/>
<keyword evidence="4 7" id="KW-0812">Transmembrane</keyword>
<feature type="transmembrane region" description="Helical" evidence="7">
    <location>
        <begin position="397"/>
        <end position="419"/>
    </location>
</feature>
<reference evidence="9" key="1">
    <citation type="submission" date="2021-11" db="EMBL/GenBank/DDBJ databases">
        <title>Purpureocillium_takamizusanense_genome.</title>
        <authorList>
            <person name="Nguyen N.-H."/>
        </authorList>
    </citation>
    <scope>NUCLEOTIDE SEQUENCE</scope>
    <source>
        <strain evidence="9">PT3</strain>
    </source>
</reference>
<comment type="caution">
    <text evidence="7">Lacks conserved residue(s) required for the propagation of feature annotation.</text>
</comment>
<dbReference type="GO" id="GO:0016020">
    <property type="term" value="C:membrane"/>
    <property type="evidence" value="ECO:0007669"/>
    <property type="project" value="UniProtKB-SubCell"/>
</dbReference>
<dbReference type="OrthoDB" id="648861at2759"/>
<protein>
    <recommendedName>
        <fullName evidence="7">Solute carrier family 40 member</fullName>
    </recommendedName>
</protein>
<feature type="transmembrane region" description="Helical" evidence="7">
    <location>
        <begin position="297"/>
        <end position="319"/>
    </location>
</feature>
<keyword evidence="3 7" id="KW-0813">Transport</keyword>
<evidence type="ECO:0000256" key="7">
    <source>
        <dbReference type="RuleBase" id="RU365065"/>
    </source>
</evidence>
<evidence type="ECO:0000256" key="2">
    <source>
        <dbReference type="ARBA" id="ARBA00006279"/>
    </source>
</evidence>
<evidence type="ECO:0000256" key="3">
    <source>
        <dbReference type="ARBA" id="ARBA00022448"/>
    </source>
</evidence>
<dbReference type="PANTHER" id="PTHR11660">
    <property type="entry name" value="SOLUTE CARRIER FAMILY 40 MEMBER"/>
    <property type="match status" value="1"/>
</dbReference>